<dbReference type="AlphaFoldDB" id="A0A364XZI7"/>
<dbReference type="GO" id="GO:0005525">
    <property type="term" value="F:GTP binding"/>
    <property type="evidence" value="ECO:0007669"/>
    <property type="project" value="InterPro"/>
</dbReference>
<dbReference type="InterPro" id="IPR005129">
    <property type="entry name" value="GTPase_ArgK"/>
</dbReference>
<keyword evidence="4" id="KW-1185">Reference proteome</keyword>
<evidence type="ECO:0000259" key="2">
    <source>
        <dbReference type="SMART" id="SM00382"/>
    </source>
</evidence>
<feature type="domain" description="AAA+ ATPase" evidence="2">
    <location>
        <begin position="56"/>
        <end position="230"/>
    </location>
</feature>
<reference evidence="3 4" key="1">
    <citation type="submission" date="2018-06" db="EMBL/GenBank/DDBJ databases">
        <title>Chryseolinea flavus sp. nov., a member of the phylum Bacteroidetes isolated from soil.</title>
        <authorList>
            <person name="Li Y."/>
            <person name="Wang J."/>
        </authorList>
    </citation>
    <scope>NUCLEOTIDE SEQUENCE [LARGE SCALE GENOMIC DNA]</scope>
    <source>
        <strain evidence="3 4">SDU1-6</strain>
    </source>
</reference>
<gene>
    <name evidence="3" type="ORF">DQQ10_17270</name>
</gene>
<dbReference type="InterPro" id="IPR003593">
    <property type="entry name" value="AAA+_ATPase"/>
</dbReference>
<dbReference type="Gene3D" id="1.10.287.130">
    <property type="match status" value="1"/>
</dbReference>
<dbReference type="CDD" id="cd03114">
    <property type="entry name" value="MMAA-like"/>
    <property type="match status" value="1"/>
</dbReference>
<comment type="caution">
    <text evidence="3">The sequence shown here is derived from an EMBL/GenBank/DDBJ whole genome shotgun (WGS) entry which is preliminary data.</text>
</comment>
<sequence>MQGSRFRKSTDAYRQGILEGDRIILSQAITLMESAHEEDQRAARELLESLIKHTGQSLRIGITGPPGVGKSTFIEAFGKHLTEQRIPIAVLTIDPSSNRSQGSILGDKTRMHDLSKDPLAYIRPSASGNVLGGVAQKTRESMLLCEAAGYKIILIETVGVGQSETAIKDMIDFFLLLALPGAGDELQGIKKGIMEAADAIVVTKADGDNVARATLALSEFKHALHLLSSSDTSWTPRALAASSVSGKGLDEIWLMIQEFERGSKLSGRFEETRKRQRVQWMNEYFQQLLAQDIEQANLVEQKLNHERAVMENRVTPFSAAKAILQHYHEEIRKRKS</sequence>
<protein>
    <submittedName>
        <fullName evidence="3">Methylmalonyl Co-A mutase-associated GTPase MeaB</fullName>
    </submittedName>
</protein>
<accession>A0A364XZI7</accession>
<organism evidence="3 4">
    <name type="scientific">Pseudochryseolinea flava</name>
    <dbReference type="NCBI Taxonomy" id="2059302"/>
    <lineage>
        <taxon>Bacteria</taxon>
        <taxon>Pseudomonadati</taxon>
        <taxon>Bacteroidota</taxon>
        <taxon>Cytophagia</taxon>
        <taxon>Cytophagales</taxon>
        <taxon>Fulvivirgaceae</taxon>
        <taxon>Pseudochryseolinea</taxon>
    </lineage>
</organism>
<proteinExistence type="inferred from homology"/>
<comment type="similarity">
    <text evidence="1">Belongs to the SIMIBI class G3E GTPase family. ArgK/MeaB subfamily.</text>
</comment>
<dbReference type="PANTHER" id="PTHR23408">
    <property type="entry name" value="METHYLMALONYL-COA MUTASE"/>
    <property type="match status" value="1"/>
</dbReference>
<dbReference type="EMBL" id="QMFY01000009">
    <property type="protein sequence ID" value="RAV99794.1"/>
    <property type="molecule type" value="Genomic_DNA"/>
</dbReference>
<dbReference type="PANTHER" id="PTHR23408:SF3">
    <property type="entry name" value="METHYLMALONIC ACIDURIA TYPE A PROTEIN, MITOCHONDRIAL"/>
    <property type="match status" value="1"/>
</dbReference>
<dbReference type="GO" id="GO:0003924">
    <property type="term" value="F:GTPase activity"/>
    <property type="evidence" value="ECO:0007669"/>
    <property type="project" value="InterPro"/>
</dbReference>
<dbReference type="NCBIfam" id="TIGR00750">
    <property type="entry name" value="lao"/>
    <property type="match status" value="1"/>
</dbReference>
<dbReference type="Pfam" id="PF03308">
    <property type="entry name" value="MeaB"/>
    <property type="match status" value="1"/>
</dbReference>
<dbReference type="OrthoDB" id="9778292at2"/>
<dbReference type="Gene3D" id="1.20.5.170">
    <property type="match status" value="1"/>
</dbReference>
<dbReference type="SUPFAM" id="SSF52540">
    <property type="entry name" value="P-loop containing nucleoside triphosphate hydrolases"/>
    <property type="match status" value="1"/>
</dbReference>
<name>A0A364XZI7_9BACT</name>
<dbReference type="InterPro" id="IPR027417">
    <property type="entry name" value="P-loop_NTPase"/>
</dbReference>
<dbReference type="Gene3D" id="3.40.50.300">
    <property type="entry name" value="P-loop containing nucleotide triphosphate hydrolases"/>
    <property type="match status" value="1"/>
</dbReference>
<dbReference type="NCBIfam" id="NF006958">
    <property type="entry name" value="PRK09435.1"/>
    <property type="match status" value="1"/>
</dbReference>
<evidence type="ECO:0000313" key="4">
    <source>
        <dbReference type="Proteomes" id="UP000251889"/>
    </source>
</evidence>
<evidence type="ECO:0000313" key="3">
    <source>
        <dbReference type="EMBL" id="RAV99794.1"/>
    </source>
</evidence>
<dbReference type="RefSeq" id="WP_112748140.1">
    <property type="nucleotide sequence ID" value="NZ_QMFY01000009.1"/>
</dbReference>
<dbReference type="GO" id="GO:0005737">
    <property type="term" value="C:cytoplasm"/>
    <property type="evidence" value="ECO:0007669"/>
    <property type="project" value="TreeGrafter"/>
</dbReference>
<dbReference type="SMART" id="SM00382">
    <property type="entry name" value="AAA"/>
    <property type="match status" value="1"/>
</dbReference>
<evidence type="ECO:0000256" key="1">
    <source>
        <dbReference type="ARBA" id="ARBA00009625"/>
    </source>
</evidence>
<dbReference type="Proteomes" id="UP000251889">
    <property type="component" value="Unassembled WGS sequence"/>
</dbReference>